<reference evidence="3 4" key="1">
    <citation type="journal article" date="2021" name="Nat. Plants">
        <title>The Taxus genome provides insights into paclitaxel biosynthesis.</title>
        <authorList>
            <person name="Xiong X."/>
            <person name="Gou J."/>
            <person name="Liao Q."/>
            <person name="Li Y."/>
            <person name="Zhou Q."/>
            <person name="Bi G."/>
            <person name="Li C."/>
            <person name="Du R."/>
            <person name="Wang X."/>
            <person name="Sun T."/>
            <person name="Guo L."/>
            <person name="Liang H."/>
            <person name="Lu P."/>
            <person name="Wu Y."/>
            <person name="Zhang Z."/>
            <person name="Ro D.K."/>
            <person name="Shang Y."/>
            <person name="Huang S."/>
            <person name="Yan J."/>
        </authorList>
    </citation>
    <scope>NUCLEOTIDE SEQUENCE [LARGE SCALE GENOMIC DNA]</scope>
    <source>
        <strain evidence="3">Ta-2019</strain>
    </source>
</reference>
<evidence type="ECO:0000256" key="1">
    <source>
        <dbReference type="ARBA" id="ARBA00022962"/>
    </source>
</evidence>
<dbReference type="PRINTS" id="PR00096">
    <property type="entry name" value="GATASE"/>
</dbReference>
<dbReference type="PANTHER" id="PTHR47027:SF20">
    <property type="entry name" value="REVERSE TRANSCRIPTASE-LIKE PROTEIN WITH RNA-DIRECTED DNA POLYMERASE DOMAIN"/>
    <property type="match status" value="1"/>
</dbReference>
<dbReference type="InterPro" id="IPR029062">
    <property type="entry name" value="Class_I_gatase-like"/>
</dbReference>
<proteinExistence type="predicted"/>
<sequence>MVEQKISKWVEDNEKRAKGQAGFIPKYSNLDHVVTLRHIIEKAWEEKTEIFCCFVDFRKAFDMVPREKLWCKMQELGIPLQFRATVHRLYVRVGIKIRTKTGTSESFRSDIGFKQGCPLSPTLLGLYIDQLEELLNMEGGEGIWLGEYVIRLLLYADDLILIATSAQGLQKQLLTLEAFCKKIGMQVNISKTKIMVFSNRRKRNQQPFFFEGSTLEEVTDYKYLGIDFNNKLSWETRRKKRMTGGWKALYALQNNCREAELWDWKTTKTLFETLVIPVVLYGVLLSPGVDMGWISLSNPKGVSNTWLRSLPLVPSPSFILNSHRNMVSVKRSKGIAVAKVLSFHGRNVVGGTTKVFASLTLGENLGSEISECHTREGKKLNSKQVRTLLIDNYDSYTYNIFQLLAVVNGVAPTVVKNDQITWEYLCYMLYEEHAFDNIVISPGPGSPTCAADIGICKRILCECKDIPILGVCLGHQVTTLRRRTTLLMRRSLRRHAPIFFSPSLSILRALGYVHGAQVVHAPEPVHGRLSISISGKQREEKGRGGSPNAVVEMFDSKAREEADDAIGKFFYVVGIPFNAARSPYYKEAMAKVAKTGTSYVPPGDTKLRTTILDRNYSKVNLLMEEMKVTWVSHGCSIIMDGWTDIRHRPLINIIVSCKDGPYFLRAIDCFGKRKRC</sequence>
<dbReference type="InterPro" id="IPR007021">
    <property type="entry name" value="DUF659"/>
</dbReference>
<evidence type="ECO:0000313" key="4">
    <source>
        <dbReference type="Proteomes" id="UP000824469"/>
    </source>
</evidence>
<keyword evidence="1" id="KW-0315">Glutamine amidotransferase</keyword>
<dbReference type="PRINTS" id="PR00099">
    <property type="entry name" value="CPSGATASE"/>
</dbReference>
<dbReference type="PROSITE" id="PS50878">
    <property type="entry name" value="RT_POL"/>
    <property type="match status" value="1"/>
</dbReference>
<dbReference type="Pfam" id="PF04937">
    <property type="entry name" value="DUF659"/>
    <property type="match status" value="1"/>
</dbReference>
<dbReference type="InterPro" id="IPR043502">
    <property type="entry name" value="DNA/RNA_pol_sf"/>
</dbReference>
<dbReference type="CDD" id="cd01650">
    <property type="entry name" value="RT_nLTR_like"/>
    <property type="match status" value="1"/>
</dbReference>
<dbReference type="CDD" id="cd01743">
    <property type="entry name" value="GATase1_Anthranilate_Synthase"/>
    <property type="match status" value="1"/>
</dbReference>
<dbReference type="PANTHER" id="PTHR47027">
    <property type="entry name" value="REVERSE TRANSCRIPTASE DOMAIN-CONTAINING PROTEIN"/>
    <property type="match status" value="1"/>
</dbReference>
<protein>
    <recommendedName>
        <fullName evidence="2">Reverse transcriptase domain-containing protein</fullName>
    </recommendedName>
</protein>
<gene>
    <name evidence="3" type="ORF">KI387_027351</name>
</gene>
<evidence type="ECO:0000259" key="2">
    <source>
        <dbReference type="PROSITE" id="PS50878"/>
    </source>
</evidence>
<dbReference type="InterPro" id="IPR006221">
    <property type="entry name" value="TrpG/PapA_dom"/>
</dbReference>
<organism evidence="3 4">
    <name type="scientific">Taxus chinensis</name>
    <name type="common">Chinese yew</name>
    <name type="synonym">Taxus wallichiana var. chinensis</name>
    <dbReference type="NCBI Taxonomy" id="29808"/>
    <lineage>
        <taxon>Eukaryota</taxon>
        <taxon>Viridiplantae</taxon>
        <taxon>Streptophyta</taxon>
        <taxon>Embryophyta</taxon>
        <taxon>Tracheophyta</taxon>
        <taxon>Spermatophyta</taxon>
        <taxon>Pinopsida</taxon>
        <taxon>Pinidae</taxon>
        <taxon>Conifers II</taxon>
        <taxon>Cupressales</taxon>
        <taxon>Taxaceae</taxon>
        <taxon>Taxus</taxon>
    </lineage>
</organism>
<dbReference type="SUPFAM" id="SSF56672">
    <property type="entry name" value="DNA/RNA polymerases"/>
    <property type="match status" value="1"/>
</dbReference>
<keyword evidence="4" id="KW-1185">Reference proteome</keyword>
<dbReference type="Proteomes" id="UP000824469">
    <property type="component" value="Unassembled WGS sequence"/>
</dbReference>
<comment type="caution">
    <text evidence="3">The sequence shown here is derived from an EMBL/GenBank/DDBJ whole genome shotgun (WGS) entry which is preliminary data.</text>
</comment>
<dbReference type="PROSITE" id="PS51273">
    <property type="entry name" value="GATASE_TYPE_1"/>
    <property type="match status" value="1"/>
</dbReference>
<dbReference type="Pfam" id="PF00078">
    <property type="entry name" value="RVT_1"/>
    <property type="match status" value="1"/>
</dbReference>
<dbReference type="PRINTS" id="PR00097">
    <property type="entry name" value="ANTSNTHASEII"/>
</dbReference>
<dbReference type="EMBL" id="JAHRHJ020000006">
    <property type="protein sequence ID" value="KAH9312316.1"/>
    <property type="molecule type" value="Genomic_DNA"/>
</dbReference>
<dbReference type="InterPro" id="IPR000477">
    <property type="entry name" value="RT_dom"/>
</dbReference>
<dbReference type="SUPFAM" id="SSF52317">
    <property type="entry name" value="Class I glutamine amidotransferase-like"/>
    <property type="match status" value="1"/>
</dbReference>
<evidence type="ECO:0000313" key="3">
    <source>
        <dbReference type="EMBL" id="KAH9312316.1"/>
    </source>
</evidence>
<feature type="domain" description="Reverse transcriptase" evidence="2">
    <location>
        <begin position="1"/>
        <end position="215"/>
    </location>
</feature>
<dbReference type="Gene3D" id="3.40.50.880">
    <property type="match status" value="1"/>
</dbReference>
<accession>A0AA38FXH2</accession>
<dbReference type="InterPro" id="IPR017926">
    <property type="entry name" value="GATASE"/>
</dbReference>
<name>A0AA38FXH2_TAXCH</name>
<dbReference type="Pfam" id="PF00117">
    <property type="entry name" value="GATase"/>
    <property type="match status" value="1"/>
</dbReference>
<dbReference type="AlphaFoldDB" id="A0AA38FXH2"/>